<dbReference type="InterPro" id="IPR029068">
    <property type="entry name" value="Glyas_Bleomycin-R_OHBP_Dase"/>
</dbReference>
<organism evidence="1 2">
    <name type="scientific">Paenibacillus gallinarum</name>
    <dbReference type="NCBI Taxonomy" id="2762232"/>
    <lineage>
        <taxon>Bacteria</taxon>
        <taxon>Bacillati</taxon>
        <taxon>Bacillota</taxon>
        <taxon>Bacilli</taxon>
        <taxon>Bacillales</taxon>
        <taxon>Paenibacillaceae</taxon>
        <taxon>Paenibacillus</taxon>
    </lineage>
</organism>
<accession>A0ABR8T212</accession>
<dbReference type="Proteomes" id="UP000608071">
    <property type="component" value="Unassembled WGS sequence"/>
</dbReference>
<evidence type="ECO:0000313" key="1">
    <source>
        <dbReference type="EMBL" id="MBD7969344.1"/>
    </source>
</evidence>
<evidence type="ECO:0000313" key="2">
    <source>
        <dbReference type="Proteomes" id="UP000608071"/>
    </source>
</evidence>
<dbReference type="CDD" id="cd06587">
    <property type="entry name" value="VOC"/>
    <property type="match status" value="1"/>
</dbReference>
<dbReference type="EMBL" id="JACSQL010000006">
    <property type="protein sequence ID" value="MBD7969344.1"/>
    <property type="molecule type" value="Genomic_DNA"/>
</dbReference>
<dbReference type="Gene3D" id="3.10.180.10">
    <property type="entry name" value="2,3-Dihydroxybiphenyl 1,2-Dioxygenase, domain 1"/>
    <property type="match status" value="1"/>
</dbReference>
<reference evidence="1 2" key="1">
    <citation type="submission" date="2020-08" db="EMBL/GenBank/DDBJ databases">
        <title>A Genomic Blueprint of the Chicken Gut Microbiome.</title>
        <authorList>
            <person name="Gilroy R."/>
            <person name="Ravi A."/>
            <person name="Getino M."/>
            <person name="Pursley I."/>
            <person name="Horton D.L."/>
            <person name="Alikhan N.-F."/>
            <person name="Baker D."/>
            <person name="Gharbi K."/>
            <person name="Hall N."/>
            <person name="Watson M."/>
            <person name="Adriaenssens E.M."/>
            <person name="Foster-Nyarko E."/>
            <person name="Jarju S."/>
            <person name="Secka A."/>
            <person name="Antonio M."/>
            <person name="Oren A."/>
            <person name="Chaudhuri R."/>
            <person name="La Ragione R.M."/>
            <person name="Hildebrand F."/>
            <person name="Pallen M.J."/>
        </authorList>
    </citation>
    <scope>NUCLEOTIDE SEQUENCE [LARGE SCALE GENOMIC DNA]</scope>
    <source>
        <strain evidence="1 2">Sa2BVA9</strain>
    </source>
</reference>
<dbReference type="SUPFAM" id="SSF54593">
    <property type="entry name" value="Glyoxalase/Bleomycin resistance protein/Dihydroxybiphenyl dioxygenase"/>
    <property type="match status" value="1"/>
</dbReference>
<comment type="caution">
    <text evidence="1">The sequence shown here is derived from an EMBL/GenBank/DDBJ whole genome shotgun (WGS) entry which is preliminary data.</text>
</comment>
<dbReference type="RefSeq" id="WP_191801248.1">
    <property type="nucleotide sequence ID" value="NZ_JACSQL010000006.1"/>
</dbReference>
<name>A0ABR8T212_9BACL</name>
<keyword evidence="2" id="KW-1185">Reference proteome</keyword>
<protein>
    <submittedName>
        <fullName evidence="1">VOC family protein</fullName>
    </submittedName>
</protein>
<sequence>MISELTIQIRVADFEKGLHWYTTLLQRTPDLIPHNGFAEWEILPGCWLQVAEGIPSEGSGPIRLGVTSIEEERSRLMSELHMDHFEIYAREEVPSKWATFADPWGNRLGFFENMNE</sequence>
<proteinExistence type="predicted"/>
<gene>
    <name evidence="1" type="ORF">H9647_14815</name>
</gene>